<comment type="caution">
    <text evidence="1">The sequence shown here is derived from an EMBL/GenBank/DDBJ whole genome shotgun (WGS) entry which is preliminary data.</text>
</comment>
<dbReference type="InterPro" id="IPR049156">
    <property type="entry name" value="Phage_chap_TAC_15-like"/>
</dbReference>
<name>A0A849BUM8_9BURK</name>
<evidence type="ECO:0000313" key="1">
    <source>
        <dbReference type="EMBL" id="NNH14189.1"/>
    </source>
</evidence>
<dbReference type="EMBL" id="JABEMD010000081">
    <property type="protein sequence ID" value="NNH14189.1"/>
    <property type="molecule type" value="Genomic_DNA"/>
</dbReference>
<sequence length="152" mass="16430">MATQIELNGQEYSLGRMSAMQQFHVSRRIAPLIPTLIPVFLKLKGKARVSEGGKISDDALAEIAEALQPLVDGLAQLKDEDAEYVIGACLSVVQRKQPTGWARVWNGGLMFDDMDLATILPLAVQVIAANLWPFIQGLLTSQQSGPEATQAG</sequence>
<dbReference type="AlphaFoldDB" id="A0A849BUM8"/>
<proteinExistence type="predicted"/>
<accession>A0A849BUM8</accession>
<dbReference type="Proteomes" id="UP000542973">
    <property type="component" value="Unassembled WGS sequence"/>
</dbReference>
<dbReference type="RefSeq" id="WP_151023553.1">
    <property type="nucleotide sequence ID" value="NZ_BAAAEB010000062.1"/>
</dbReference>
<gene>
    <name evidence="1" type="ORF">HLB16_25410</name>
</gene>
<organism evidence="1 2">
    <name type="scientific">Cupriavidus gilardii</name>
    <dbReference type="NCBI Taxonomy" id="82541"/>
    <lineage>
        <taxon>Bacteria</taxon>
        <taxon>Pseudomonadati</taxon>
        <taxon>Pseudomonadota</taxon>
        <taxon>Betaproteobacteria</taxon>
        <taxon>Burkholderiales</taxon>
        <taxon>Burkholderiaceae</taxon>
        <taxon>Cupriavidus</taxon>
    </lineage>
</organism>
<dbReference type="Pfam" id="PF21822">
    <property type="entry name" value="Phage_TAC_15"/>
    <property type="match status" value="1"/>
</dbReference>
<reference evidence="1 2" key="1">
    <citation type="submission" date="2020-05" db="EMBL/GenBank/DDBJ databases">
        <title>MicrobeNet Type strains.</title>
        <authorList>
            <person name="Nicholson A.C."/>
        </authorList>
    </citation>
    <scope>NUCLEOTIDE SEQUENCE [LARGE SCALE GENOMIC DNA]</scope>
    <source>
        <strain evidence="1 2">ATCC 700815</strain>
    </source>
</reference>
<evidence type="ECO:0008006" key="3">
    <source>
        <dbReference type="Google" id="ProtNLM"/>
    </source>
</evidence>
<evidence type="ECO:0000313" key="2">
    <source>
        <dbReference type="Proteomes" id="UP000542973"/>
    </source>
</evidence>
<protein>
    <recommendedName>
        <fullName evidence="3">Bacteriophage protein</fullName>
    </recommendedName>
</protein>